<evidence type="ECO:0000256" key="7">
    <source>
        <dbReference type="ARBA" id="ARBA00023136"/>
    </source>
</evidence>
<proteinExistence type="predicted"/>
<comment type="subcellular location">
    <subcellularLocation>
        <location evidence="1">Cell inner membrane</location>
        <topology evidence="1">Multi-pass membrane protein</topology>
    </subcellularLocation>
</comment>
<feature type="domain" description="Sulfatase N-terminal" evidence="9">
    <location>
        <begin position="240"/>
        <end position="530"/>
    </location>
</feature>
<evidence type="ECO:0000256" key="1">
    <source>
        <dbReference type="ARBA" id="ARBA00004429"/>
    </source>
</evidence>
<dbReference type="InterPro" id="IPR017850">
    <property type="entry name" value="Alkaline_phosphatase_core_sf"/>
</dbReference>
<dbReference type="PANTHER" id="PTHR30443">
    <property type="entry name" value="INNER MEMBRANE PROTEIN"/>
    <property type="match status" value="1"/>
</dbReference>
<keyword evidence="4 11" id="KW-0808">Transferase</keyword>
<dbReference type="CDD" id="cd16017">
    <property type="entry name" value="LptA"/>
    <property type="match status" value="1"/>
</dbReference>
<evidence type="ECO:0000256" key="5">
    <source>
        <dbReference type="ARBA" id="ARBA00022692"/>
    </source>
</evidence>
<keyword evidence="6 8" id="KW-1133">Transmembrane helix</keyword>
<evidence type="ECO:0000256" key="8">
    <source>
        <dbReference type="SAM" id="Phobius"/>
    </source>
</evidence>
<dbReference type="InterPro" id="IPR000917">
    <property type="entry name" value="Sulfatase_N"/>
</dbReference>
<evidence type="ECO:0000259" key="10">
    <source>
        <dbReference type="Pfam" id="PF08019"/>
    </source>
</evidence>
<name>A0A8I1M8L6_9PROT</name>
<dbReference type="Pfam" id="PF08019">
    <property type="entry name" value="EptA_B_N"/>
    <property type="match status" value="1"/>
</dbReference>
<organism evidence="11 12">
    <name type="scientific">Thalassospira povalilytica</name>
    <dbReference type="NCBI Taxonomy" id="732237"/>
    <lineage>
        <taxon>Bacteria</taxon>
        <taxon>Pseudomonadati</taxon>
        <taxon>Pseudomonadota</taxon>
        <taxon>Alphaproteobacteria</taxon>
        <taxon>Rhodospirillales</taxon>
        <taxon>Thalassospiraceae</taxon>
        <taxon>Thalassospira</taxon>
    </lineage>
</organism>
<dbReference type="GO" id="GO:0005886">
    <property type="term" value="C:plasma membrane"/>
    <property type="evidence" value="ECO:0007669"/>
    <property type="project" value="UniProtKB-SubCell"/>
</dbReference>
<dbReference type="GO" id="GO:0016776">
    <property type="term" value="F:phosphotransferase activity, phosphate group as acceptor"/>
    <property type="evidence" value="ECO:0007669"/>
    <property type="project" value="TreeGrafter"/>
</dbReference>
<dbReference type="EMBL" id="JAEKJW010000002">
    <property type="protein sequence ID" value="MBN8196890.1"/>
    <property type="molecule type" value="Genomic_DNA"/>
</dbReference>
<feature type="domain" description="Phosphoethanolamine transferase N-terminal" evidence="10">
    <location>
        <begin position="61"/>
        <end position="212"/>
    </location>
</feature>
<evidence type="ECO:0000256" key="2">
    <source>
        <dbReference type="ARBA" id="ARBA00022475"/>
    </source>
</evidence>
<dbReference type="InterPro" id="IPR012549">
    <property type="entry name" value="EptA-like_N"/>
</dbReference>
<evidence type="ECO:0000256" key="4">
    <source>
        <dbReference type="ARBA" id="ARBA00022679"/>
    </source>
</evidence>
<protein>
    <submittedName>
        <fullName evidence="11">Phosphoethanolamine--lipid A transferase</fullName>
    </submittedName>
</protein>
<dbReference type="NCBIfam" id="NF028537">
    <property type="entry name" value="P_eth_NH2_trans"/>
    <property type="match status" value="1"/>
</dbReference>
<dbReference type="PANTHER" id="PTHR30443:SF0">
    <property type="entry name" value="PHOSPHOETHANOLAMINE TRANSFERASE EPTA"/>
    <property type="match status" value="1"/>
</dbReference>
<feature type="transmembrane region" description="Helical" evidence="8">
    <location>
        <begin position="160"/>
        <end position="178"/>
    </location>
</feature>
<dbReference type="Proteomes" id="UP000664405">
    <property type="component" value="Unassembled WGS sequence"/>
</dbReference>
<dbReference type="InterPro" id="IPR040423">
    <property type="entry name" value="PEA_transferase"/>
</dbReference>
<dbReference type="Gene3D" id="3.40.720.10">
    <property type="entry name" value="Alkaline Phosphatase, subunit A"/>
    <property type="match status" value="1"/>
</dbReference>
<dbReference type="SUPFAM" id="SSF53649">
    <property type="entry name" value="Alkaline phosphatase-like"/>
    <property type="match status" value="1"/>
</dbReference>
<dbReference type="InterPro" id="IPR058130">
    <property type="entry name" value="PEA_transf_C"/>
</dbReference>
<gene>
    <name evidence="11" type="ORF">JF547_10485</name>
</gene>
<reference evidence="11" key="1">
    <citation type="submission" date="2020-12" db="EMBL/GenBank/DDBJ databases">
        <title>Oil enriched cultivation method for isolating marine PHA-producing bacteria.</title>
        <authorList>
            <person name="Zheng W."/>
            <person name="Yu S."/>
            <person name="Huang Y."/>
        </authorList>
    </citation>
    <scope>NUCLEOTIDE SEQUENCE</scope>
    <source>
        <strain evidence="11">SY-2-3</strain>
    </source>
</reference>
<feature type="transmembrane region" description="Helical" evidence="8">
    <location>
        <begin position="52"/>
        <end position="73"/>
    </location>
</feature>
<feature type="transmembrane region" description="Helical" evidence="8">
    <location>
        <begin position="126"/>
        <end position="148"/>
    </location>
</feature>
<comment type="caution">
    <text evidence="11">The sequence shown here is derived from an EMBL/GenBank/DDBJ whole genome shotgun (WGS) entry which is preliminary data.</text>
</comment>
<keyword evidence="7 8" id="KW-0472">Membrane</keyword>
<keyword evidence="5 8" id="KW-0812">Transmembrane</keyword>
<dbReference type="RefSeq" id="WP_206927388.1">
    <property type="nucleotide sequence ID" value="NZ_JAEKJW010000002.1"/>
</dbReference>
<dbReference type="Pfam" id="PF00884">
    <property type="entry name" value="Sulfatase"/>
    <property type="match status" value="1"/>
</dbReference>
<sequence>MPRSRFVPKIPPIDYRIVLVVLAVFFTLVLNARVLGHFYDILGALGAYDRGFAISAPFVLILASLVVFTPFSWRYLFKPFFVVLIVTSALAHYGMMKYGIVFDRGMMENVIETNQLEAASYFSVPALLWFVATGIVPVCVLLIVPVRYPSTVLRGVGQRIVLMLVPLVLLGGIGGLYFKDYASVGRNNKVLGKEIIPSNFITGTIQLVKRRYLYADMPFRKIGEDARLVAASGKTKPTLMFLVIGETARAQSVAANGYDRPTSPFTSQIDGLLAFQNVQSCGTATAVSVPCMFSPMDHANYDGEIARHSESLMDVLQRAGVKVLWKDNDEGCKGVCDRIPSIEISADAFPEECVLGTCYDEVMLRNLDQQVADKPVDQLIAFHLMGSHGPTYYKRYPEAHRAFAPDCPRSDIENCNARELINTYDNTIRYTDYVVAELVAKLKSYEGRYNTVLLYVSDHGESLGEGGLYLHGAPYMLAPDEQTHVPMMMWMSDGYQTARAVGQECLGDQAQNGAFSHDNLFSTVLGVMGVETGLYQPAKDILARCAASDPDMAGRRDGAVEAALATMSAAGPQRQ</sequence>
<evidence type="ECO:0000256" key="6">
    <source>
        <dbReference type="ARBA" id="ARBA00022989"/>
    </source>
</evidence>
<dbReference type="AlphaFoldDB" id="A0A8I1M8L6"/>
<dbReference type="GO" id="GO:0009244">
    <property type="term" value="P:lipopolysaccharide core region biosynthetic process"/>
    <property type="evidence" value="ECO:0007669"/>
    <property type="project" value="TreeGrafter"/>
</dbReference>
<evidence type="ECO:0000259" key="9">
    <source>
        <dbReference type="Pfam" id="PF00884"/>
    </source>
</evidence>
<keyword evidence="3" id="KW-0997">Cell inner membrane</keyword>
<evidence type="ECO:0000256" key="3">
    <source>
        <dbReference type="ARBA" id="ARBA00022519"/>
    </source>
</evidence>
<keyword evidence="2" id="KW-1003">Cell membrane</keyword>
<evidence type="ECO:0000313" key="12">
    <source>
        <dbReference type="Proteomes" id="UP000664405"/>
    </source>
</evidence>
<evidence type="ECO:0000313" key="11">
    <source>
        <dbReference type="EMBL" id="MBN8196890.1"/>
    </source>
</evidence>
<feature type="transmembrane region" description="Helical" evidence="8">
    <location>
        <begin position="80"/>
        <end position="100"/>
    </location>
</feature>
<accession>A0A8I1M8L6</accession>